<protein>
    <recommendedName>
        <fullName evidence="3">Radical SAM additional 4Fe4S-binding SPASM domain-containing protein</fullName>
    </recommendedName>
</protein>
<gene>
    <name evidence="1" type="ORF">SAMN05443665_106121</name>
</gene>
<dbReference type="Proteomes" id="UP000198318">
    <property type="component" value="Unassembled WGS sequence"/>
</dbReference>
<dbReference type="AlphaFoldDB" id="A0A239P208"/>
<name>A0A239P208_9ACTN</name>
<dbReference type="InterPro" id="IPR013785">
    <property type="entry name" value="Aldolase_TIM"/>
</dbReference>
<organism evidence="1 2">
    <name type="scientific">Actinomadura meyerae</name>
    <dbReference type="NCBI Taxonomy" id="240840"/>
    <lineage>
        <taxon>Bacteria</taxon>
        <taxon>Bacillati</taxon>
        <taxon>Actinomycetota</taxon>
        <taxon>Actinomycetes</taxon>
        <taxon>Streptosporangiales</taxon>
        <taxon>Thermomonosporaceae</taxon>
        <taxon>Actinomadura</taxon>
    </lineage>
</organism>
<dbReference type="Gene3D" id="3.20.20.70">
    <property type="entry name" value="Aldolase class I"/>
    <property type="match status" value="1"/>
</dbReference>
<evidence type="ECO:0008006" key="3">
    <source>
        <dbReference type="Google" id="ProtNLM"/>
    </source>
</evidence>
<evidence type="ECO:0000313" key="2">
    <source>
        <dbReference type="Proteomes" id="UP000198318"/>
    </source>
</evidence>
<sequence>MTGIDILREHMLEFTVIAVVTPETINHADTLIDFFEELSPARLGFNLEEHEGANTRRPPIDREAALQFWYTLFRRSHSGTDLRLRDTDRLLSYLRGARNGNEKEKSALHDPIPTVSWSGDTVLLSPELAGIHAPEYGDFIVGNVLRESLPSILQGAHRFKYVDEFVRALSSCAGGCEFYDFCKGAQAGNRYFEHGRFTETETSYCVNTRQSLVRALEKYLLQGMEP</sequence>
<proteinExistence type="predicted"/>
<reference evidence="1 2" key="1">
    <citation type="submission" date="2017-06" db="EMBL/GenBank/DDBJ databases">
        <authorList>
            <person name="Kim H.J."/>
            <person name="Triplett B.A."/>
        </authorList>
    </citation>
    <scope>NUCLEOTIDE SEQUENCE [LARGE SCALE GENOMIC DNA]</scope>
    <source>
        <strain evidence="1 2">DSM 44715</strain>
    </source>
</reference>
<dbReference type="EMBL" id="FZOR01000061">
    <property type="protein sequence ID" value="SNT61032.1"/>
    <property type="molecule type" value="Genomic_DNA"/>
</dbReference>
<dbReference type="SUPFAM" id="SSF102114">
    <property type="entry name" value="Radical SAM enzymes"/>
    <property type="match status" value="1"/>
</dbReference>
<evidence type="ECO:0000313" key="1">
    <source>
        <dbReference type="EMBL" id="SNT61032.1"/>
    </source>
</evidence>
<dbReference type="InterPro" id="IPR058240">
    <property type="entry name" value="rSAM_sf"/>
</dbReference>
<accession>A0A239P208</accession>
<keyword evidence="2" id="KW-1185">Reference proteome</keyword>